<reference evidence="2" key="1">
    <citation type="submission" date="2017-09" db="EMBL/GenBank/DDBJ databases">
        <authorList>
            <person name="Varghese N."/>
            <person name="Submissions S."/>
        </authorList>
    </citation>
    <scope>NUCLEOTIDE SEQUENCE [LARGE SCALE GENOMIC DNA]</scope>
    <source>
        <strain evidence="2">DSM 15103</strain>
    </source>
</reference>
<proteinExistence type="predicted"/>
<evidence type="ECO:0000313" key="2">
    <source>
        <dbReference type="Proteomes" id="UP000219036"/>
    </source>
</evidence>
<gene>
    <name evidence="1" type="ORF">SAMN06265182_1501</name>
</gene>
<protein>
    <submittedName>
        <fullName evidence="1">Uncharacterized protein</fullName>
    </submittedName>
</protein>
<dbReference type="RefSeq" id="WP_097000666.1">
    <property type="nucleotide sequence ID" value="NZ_OBEI01000006.1"/>
</dbReference>
<keyword evidence="2" id="KW-1185">Reference proteome</keyword>
<dbReference type="AlphaFoldDB" id="A0A285NNH3"/>
<organism evidence="1 2">
    <name type="scientific">Persephonella hydrogeniphila</name>
    <dbReference type="NCBI Taxonomy" id="198703"/>
    <lineage>
        <taxon>Bacteria</taxon>
        <taxon>Pseudomonadati</taxon>
        <taxon>Aquificota</taxon>
        <taxon>Aquificia</taxon>
        <taxon>Aquificales</taxon>
        <taxon>Hydrogenothermaceae</taxon>
        <taxon>Persephonella</taxon>
    </lineage>
</organism>
<evidence type="ECO:0000313" key="1">
    <source>
        <dbReference type="EMBL" id="SNZ09191.1"/>
    </source>
</evidence>
<name>A0A285NNH3_9AQUI</name>
<sequence length="123" mass="14574">MKKLTVGNIKFTKPVVEKLIDIHYVVSEDSKDILKHKYFILSYEEFDKPLEEIITRLDGKDIKLLVIDETVMVDFGDENIEKHLDTKIFYDEEWIKKHNPSEDFNLWLVEFVDQLILANKGKC</sequence>
<dbReference type="EMBL" id="OBEI01000006">
    <property type="protein sequence ID" value="SNZ09191.1"/>
    <property type="molecule type" value="Genomic_DNA"/>
</dbReference>
<accession>A0A285NNH3</accession>
<dbReference type="Proteomes" id="UP000219036">
    <property type="component" value="Unassembled WGS sequence"/>
</dbReference>
<dbReference type="OrthoDB" id="14026at2"/>